<organism evidence="3 4">
    <name type="scientific">Talaromyces stipitatus (strain ATCC 10500 / CBS 375.48 / QM 6759 / NRRL 1006)</name>
    <name type="common">Penicillium stipitatum</name>
    <dbReference type="NCBI Taxonomy" id="441959"/>
    <lineage>
        <taxon>Eukaryota</taxon>
        <taxon>Fungi</taxon>
        <taxon>Dikarya</taxon>
        <taxon>Ascomycota</taxon>
        <taxon>Pezizomycotina</taxon>
        <taxon>Eurotiomycetes</taxon>
        <taxon>Eurotiomycetidae</taxon>
        <taxon>Eurotiales</taxon>
        <taxon>Trichocomaceae</taxon>
        <taxon>Talaromyces</taxon>
        <taxon>Talaromyces sect. Talaromyces</taxon>
    </lineage>
</organism>
<dbReference type="InParanoid" id="B8M0X3"/>
<dbReference type="OrthoDB" id="4368520at2759"/>
<feature type="domain" description="Helitron helicase-like" evidence="2">
    <location>
        <begin position="189"/>
        <end position="267"/>
    </location>
</feature>
<dbReference type="VEuPathDB" id="FungiDB:TSTA_089920"/>
<reference evidence="4" key="1">
    <citation type="journal article" date="2015" name="Genome Announc.">
        <title>Genome sequence of the AIDS-associated pathogen Penicillium marneffei (ATCC18224) and its near taxonomic relative Talaromyces stipitatus (ATCC10500).</title>
        <authorList>
            <person name="Nierman W.C."/>
            <person name="Fedorova-Abrams N.D."/>
            <person name="Andrianopoulos A."/>
        </authorList>
    </citation>
    <scope>NUCLEOTIDE SEQUENCE [LARGE SCALE GENOMIC DNA]</scope>
    <source>
        <strain evidence="4">ATCC 10500 / CBS 375.48 / QM 6759 / NRRL 1006</strain>
    </source>
</reference>
<dbReference type="AlphaFoldDB" id="B8M0X3"/>
<evidence type="ECO:0000259" key="2">
    <source>
        <dbReference type="Pfam" id="PF14214"/>
    </source>
</evidence>
<feature type="region of interest" description="Disordered" evidence="1">
    <location>
        <begin position="1"/>
        <end position="23"/>
    </location>
</feature>
<sequence>MSISEDGYRMEAPRTTVTTSAIRPHDVSDQVVNESIDPVNIDPNDTSKEIELPERSAVPDLLAQGDELTAIRDQLQPESGHAHLEVSLFRSTPLIEFNRTQPLLSWAFPTLFPRGEAEFTTPRQRTVSFEDYIKHLMKFRDGRFARHPRFRYVVFNTLMRQCDGANLLGLTDDLRNAFADEGLEADALLKAMVKNIGPAHLFLTLSAADLHWDDLMRHLPRYQEWKNGTATERIHISWENLCDNPHIVANWFHIRFSSFCKEVLDKKFNVVDFWF</sequence>
<keyword evidence="4" id="KW-1185">Reference proteome</keyword>
<accession>B8M0X3</accession>
<evidence type="ECO:0000313" key="4">
    <source>
        <dbReference type="Proteomes" id="UP000001745"/>
    </source>
</evidence>
<gene>
    <name evidence="3" type="ORF">TSTA_089920</name>
</gene>
<dbReference type="eggNOG" id="ENOG502T2FX">
    <property type="taxonomic scope" value="Eukaryota"/>
</dbReference>
<dbReference type="InterPro" id="IPR025476">
    <property type="entry name" value="Helitron_helicase-like"/>
</dbReference>
<evidence type="ECO:0000313" key="3">
    <source>
        <dbReference type="EMBL" id="EED21753.1"/>
    </source>
</evidence>
<dbReference type="Pfam" id="PF14214">
    <property type="entry name" value="Helitron_like_N"/>
    <property type="match status" value="1"/>
</dbReference>
<dbReference type="PhylomeDB" id="B8M0X3"/>
<feature type="compositionally biased region" description="Basic and acidic residues" evidence="1">
    <location>
        <begin position="1"/>
        <end position="12"/>
    </location>
</feature>
<protein>
    <recommendedName>
        <fullName evidence="2">Helitron helicase-like domain-containing protein</fullName>
    </recommendedName>
</protein>
<dbReference type="HOGENOM" id="CLU_1012586_0_0_1"/>
<dbReference type="Proteomes" id="UP000001745">
    <property type="component" value="Unassembled WGS sequence"/>
</dbReference>
<dbReference type="EMBL" id="EQ962653">
    <property type="protein sequence ID" value="EED21753.1"/>
    <property type="molecule type" value="Genomic_DNA"/>
</dbReference>
<dbReference type="RefSeq" id="XP_002478716.1">
    <property type="nucleotide sequence ID" value="XM_002478671.1"/>
</dbReference>
<name>B8M0X3_TALSN</name>
<dbReference type="GeneID" id="8108080"/>
<dbReference type="OMA" id="INDSWER"/>
<proteinExistence type="predicted"/>
<evidence type="ECO:0000256" key="1">
    <source>
        <dbReference type="SAM" id="MobiDB-lite"/>
    </source>
</evidence>